<accession>A0A3R7LCI1</accession>
<evidence type="ECO:0000256" key="3">
    <source>
        <dbReference type="ARBA" id="ARBA00022824"/>
    </source>
</evidence>
<dbReference type="Gene3D" id="1.25.40.1030">
    <property type="match status" value="1"/>
</dbReference>
<evidence type="ECO:0000256" key="2">
    <source>
        <dbReference type="ARBA" id="ARBA00022448"/>
    </source>
</evidence>
<dbReference type="GO" id="GO:0016192">
    <property type="term" value="P:vesicle-mediated transport"/>
    <property type="evidence" value="ECO:0007669"/>
    <property type="project" value="UniProtKB-KW"/>
</dbReference>
<feature type="domain" description="Sec16 Sec23-binding" evidence="6">
    <location>
        <begin position="862"/>
        <end position="1066"/>
    </location>
</feature>
<feature type="compositionally biased region" description="Polar residues" evidence="5">
    <location>
        <begin position="431"/>
        <end position="447"/>
    </location>
</feature>
<feature type="compositionally biased region" description="Polar residues" evidence="5">
    <location>
        <begin position="41"/>
        <end position="62"/>
    </location>
</feature>
<protein>
    <recommendedName>
        <fullName evidence="6">Sec16 Sec23-binding domain-containing protein</fullName>
    </recommendedName>
</protein>
<dbReference type="Pfam" id="PF12931">
    <property type="entry name" value="TPR_Sec16"/>
    <property type="match status" value="1"/>
</dbReference>
<feature type="compositionally biased region" description="Pro residues" evidence="5">
    <location>
        <begin position="1202"/>
        <end position="1211"/>
    </location>
</feature>
<feature type="compositionally biased region" description="Low complexity" evidence="5">
    <location>
        <begin position="1277"/>
        <end position="1298"/>
    </location>
</feature>
<feature type="compositionally biased region" description="Polar residues" evidence="5">
    <location>
        <begin position="299"/>
        <end position="308"/>
    </location>
</feature>
<dbReference type="InterPro" id="IPR024298">
    <property type="entry name" value="Sec16_Sec23-bd"/>
</dbReference>
<dbReference type="Proteomes" id="UP000284403">
    <property type="component" value="Unassembled WGS sequence"/>
</dbReference>
<evidence type="ECO:0000256" key="1">
    <source>
        <dbReference type="ARBA" id="ARBA00004240"/>
    </source>
</evidence>
<feature type="compositionally biased region" description="Polar residues" evidence="5">
    <location>
        <begin position="511"/>
        <end position="524"/>
    </location>
</feature>
<feature type="region of interest" description="Disordered" evidence="5">
    <location>
        <begin position="189"/>
        <end position="341"/>
    </location>
</feature>
<evidence type="ECO:0000256" key="5">
    <source>
        <dbReference type="SAM" id="MobiDB-lite"/>
    </source>
</evidence>
<feature type="compositionally biased region" description="Basic and acidic residues" evidence="5">
    <location>
        <begin position="1302"/>
        <end position="1316"/>
    </location>
</feature>
<evidence type="ECO:0000313" key="7">
    <source>
        <dbReference type="EMBL" id="RNF25625.1"/>
    </source>
</evidence>
<feature type="compositionally biased region" description="Polar residues" evidence="5">
    <location>
        <begin position="252"/>
        <end position="272"/>
    </location>
</feature>
<feature type="compositionally biased region" description="Pro residues" evidence="5">
    <location>
        <begin position="1235"/>
        <end position="1257"/>
    </location>
</feature>
<keyword evidence="8" id="KW-1185">Reference proteome</keyword>
<reference evidence="7 8" key="1">
    <citation type="journal article" date="2018" name="BMC Genomics">
        <title>Genomic comparison of Trypanosoma conorhini and Trypanosoma rangeli to Trypanosoma cruzi strains of high and low virulence.</title>
        <authorList>
            <person name="Bradwell K.R."/>
            <person name="Koparde V.N."/>
            <person name="Matveyev A.V."/>
            <person name="Serrano M.G."/>
            <person name="Alves J.M."/>
            <person name="Parikh H."/>
            <person name="Huang B."/>
            <person name="Lee V."/>
            <person name="Espinosa-Alvarez O."/>
            <person name="Ortiz P.A."/>
            <person name="Costa-Martins A.G."/>
            <person name="Teixeira M.M."/>
            <person name="Buck G.A."/>
        </authorList>
    </citation>
    <scope>NUCLEOTIDE SEQUENCE [LARGE SCALE GENOMIC DNA]</scope>
    <source>
        <strain evidence="7 8">025E</strain>
    </source>
</reference>
<keyword evidence="2" id="KW-0813">Transport</keyword>
<feature type="compositionally biased region" description="Low complexity" evidence="5">
    <location>
        <begin position="1409"/>
        <end position="1426"/>
    </location>
</feature>
<dbReference type="EMBL" id="MKKU01000080">
    <property type="protein sequence ID" value="RNF25625.1"/>
    <property type="molecule type" value="Genomic_DNA"/>
</dbReference>
<feature type="compositionally biased region" description="Basic and acidic residues" evidence="5">
    <location>
        <begin position="418"/>
        <end position="428"/>
    </location>
</feature>
<evidence type="ECO:0000313" key="8">
    <source>
        <dbReference type="Proteomes" id="UP000284403"/>
    </source>
</evidence>
<feature type="compositionally biased region" description="Basic and acidic residues" evidence="5">
    <location>
        <begin position="677"/>
        <end position="686"/>
    </location>
</feature>
<dbReference type="PANTHER" id="PTHR45725:SF1">
    <property type="entry name" value="DISHEVELLED ASSOCIATED ACTIVATOR OF MORPHOGENESIS, ISOFORM D"/>
    <property type="match status" value="1"/>
</dbReference>
<dbReference type="InterPro" id="IPR051425">
    <property type="entry name" value="Formin_Homology"/>
</dbReference>
<feature type="region of interest" description="Disordered" evidence="5">
    <location>
        <begin position="1184"/>
        <end position="1355"/>
    </location>
</feature>
<dbReference type="GO" id="GO:0005783">
    <property type="term" value="C:endoplasmic reticulum"/>
    <property type="evidence" value="ECO:0007669"/>
    <property type="project" value="UniProtKB-SubCell"/>
</dbReference>
<gene>
    <name evidence="7" type="ORF">Tco025E_02121</name>
</gene>
<evidence type="ECO:0000256" key="4">
    <source>
        <dbReference type="ARBA" id="ARBA00022892"/>
    </source>
</evidence>
<feature type="region of interest" description="Disordered" evidence="5">
    <location>
        <begin position="677"/>
        <end position="702"/>
    </location>
</feature>
<keyword evidence="3" id="KW-0256">Endoplasmic reticulum</keyword>
<feature type="region of interest" description="Disordered" evidence="5">
    <location>
        <begin position="1399"/>
        <end position="1453"/>
    </location>
</feature>
<name>A0A3R7LCI1_9TRYP</name>
<feature type="region of interest" description="Disordered" evidence="5">
    <location>
        <begin position="362"/>
        <end position="391"/>
    </location>
</feature>
<dbReference type="OrthoDB" id="8918678at2759"/>
<feature type="compositionally biased region" description="Low complexity" evidence="5">
    <location>
        <begin position="1318"/>
        <end position="1335"/>
    </location>
</feature>
<feature type="compositionally biased region" description="Pro residues" evidence="5">
    <location>
        <begin position="486"/>
        <end position="495"/>
    </location>
</feature>
<proteinExistence type="predicted"/>
<comment type="caution">
    <text evidence="7">The sequence shown here is derived from an EMBL/GenBank/DDBJ whole genome shotgun (WGS) entry which is preliminary data.</text>
</comment>
<feature type="compositionally biased region" description="Low complexity" evidence="5">
    <location>
        <begin position="1225"/>
        <end position="1234"/>
    </location>
</feature>
<feature type="compositionally biased region" description="Polar residues" evidence="5">
    <location>
        <begin position="362"/>
        <end position="383"/>
    </location>
</feature>
<organism evidence="7 8">
    <name type="scientific">Trypanosoma conorhini</name>
    <dbReference type="NCBI Taxonomy" id="83891"/>
    <lineage>
        <taxon>Eukaryota</taxon>
        <taxon>Discoba</taxon>
        <taxon>Euglenozoa</taxon>
        <taxon>Kinetoplastea</taxon>
        <taxon>Metakinetoplastina</taxon>
        <taxon>Trypanosomatida</taxon>
        <taxon>Trypanosomatidae</taxon>
        <taxon>Trypanosoma</taxon>
    </lineage>
</organism>
<keyword evidence="4" id="KW-0931">ER-Golgi transport</keyword>
<feature type="compositionally biased region" description="Low complexity" evidence="5">
    <location>
        <begin position="318"/>
        <end position="337"/>
    </location>
</feature>
<evidence type="ECO:0000259" key="6">
    <source>
        <dbReference type="Pfam" id="PF12931"/>
    </source>
</evidence>
<comment type="subcellular location">
    <subcellularLocation>
        <location evidence="1">Endoplasmic reticulum</location>
    </subcellularLocation>
</comment>
<feature type="region of interest" description="Disordered" evidence="5">
    <location>
        <begin position="409"/>
        <end position="602"/>
    </location>
</feature>
<feature type="region of interest" description="Disordered" evidence="5">
    <location>
        <begin position="626"/>
        <end position="662"/>
    </location>
</feature>
<dbReference type="RefSeq" id="XP_029230831.1">
    <property type="nucleotide sequence ID" value="XM_029369056.1"/>
</dbReference>
<dbReference type="PANTHER" id="PTHR45725">
    <property type="entry name" value="FORMIN HOMOLOGY 2 FAMILY MEMBER"/>
    <property type="match status" value="1"/>
</dbReference>
<feature type="region of interest" description="Disordered" evidence="5">
    <location>
        <begin position="1"/>
        <end position="134"/>
    </location>
</feature>
<dbReference type="GeneID" id="40315732"/>
<sequence length="1464" mass="152564">MLRPGGDGQFAFLPGSAYPGRPPSAGAAPHEGRTKVLAHNPFSTMGSCSSSASEHGTPSRSGSAAPYQRPPVPFGAAASLHTNAPPAPSAVAAASQEKQPLAHTPHLTAPSQQQQQQRQEESYQRHQQPSLSSAERLYRFPQRVAENAAAASPFTTAQGAAPPAVAEAAGAYLTPSAKVLRGASLNSLSSAASGLDRASAEPSAKRSSYLRNLLKKEPPDFLKPSPGGPVRRRSSAGPGRTPSPLDGRLSRLQANGSSQVAQGSRSGSTGTNVAGEPQHMRKQPLHDPASAPRPPTPNGGKQASSPFTRASMPVQRLNSSNYDNADANANANSSSVSIPAGTQAGLPRVLSTVAAQGPQFFSRSVGGSNTQFPSGSSGANATEKSLHGGGVEEQKLLFHSVRPQDVDACEGSAVGSEVKPHLAVKEGDTSPFAQDSRSVTSEASSAASGLDGVASPALPRKKTALPDEVPKLNLLPNNTGVVAGDLPPPPPPPRPNSRAGDFAAPFLPTSADGSGQRQELNTPRNGGMGLQMQSNPCQATPGKETAEVSPAPLRPSRQASEEVFFGAAATAPGASETTRAGGPAPRGGGDVDEPSLKTQQPTLAFRDLPTTMVRLGAAELRPAAAKAEAARFEPQQSTKITSEGPPAVASVPPPPAPPRATCSTLASLERSDVFGERAEASPDVHEPPLPAQKRPPHQRSSRKPCLALFTSTGLVVTVSNAARPGGLAVVKSERLVNVLFGRAQNVKCSKVGEEHGRTLQLLADSSSALVSGASNGVPLTTLRDVVAKMTGIAPLFREVLLFMLRDPQPDWRTEGQKYLIKLLAKEAARVPIADESCPNYPLNAEAPQNSAEDSARGLQKMQQLLCAGEREAAVGVALEHHLYAHAIIVAMMCPKKEDYMGVIRALVQQELDPFSPLAHAYCMFNELPLPPFAPAPAPPPSLSVPVAPACDANARIRSSWLQHAAVLVSNFTKESAEGLVQLGDSLVNAGMIDAAHCCFLLAHLSPMGTPPPGRPLQPKQQHLMELLRTRLGVLGGRYHPQCSRSAFVSPKSTLLTDVLQLFRSHLESRGLAATEDGGKRSPQHGIPVCPERYRAAFHYMQVLWLHEVGLGEEASRLMRELSRVVPPESKSGSAFTLNRLISGGVVPPAASAAAGAEQLAPAAGRQAAGQPMREGRVSLPVSMTLPAAKGPVGPLPDRRPTSAPPPPPPPQQQKQQAPPQPPSAPSLQPQKQTLPPSPAPPALKPGAPPIPGAPKFPPQRAASAGPVVKGPPPPFSAHPETPTATTATNAVPPVMTPAEALSGEKKHAAADAKDAEAELAASGSSQQQPKPQSRGRPAEVKGGGGKPSQRSSSLEAITNFLFRRGRSQEAKKEEAKKMIIDTAKPPKFDPVTGRYLFEETEEEKKVAEMVKAGPPKPSSMAAKSPAVGGAPPSMLRPPTGPAGTPRGGPGTLSRAQYVDMFNAA</sequence>